<dbReference type="Pfam" id="PF21825">
    <property type="entry name" value="crAss001_48"/>
    <property type="match status" value="1"/>
</dbReference>
<dbReference type="Proteomes" id="UP000016942">
    <property type="component" value="Segment"/>
</dbReference>
<gene>
    <name evidence="1" type="primary">phiBHN167_00270</name>
</gene>
<reference evidence="1 2" key="1">
    <citation type="journal article" date="2013" name="PLoS Genet.">
        <title>Dominant Role of Nucleotide Substitution in the Diversification of Serotype 3 Pneumococci over Decades and during a Single Infection.</title>
        <authorList>
            <person name="Croucher N.J."/>
            <person name="Mitchell A.M."/>
            <person name="Gould K.A."/>
            <person name="Inverarity D."/>
            <person name="Barquist L."/>
            <person name="Feltwell T."/>
            <person name="Fookes M.C."/>
            <person name="Harris S.R."/>
            <person name="Dordel J."/>
            <person name="Salter S.J."/>
            <person name="Browall S."/>
            <person name="Zemlickova H."/>
            <person name="Parkhill J."/>
            <person name="Normark S."/>
            <person name="Henriques-Normark B."/>
            <person name="Hinds J."/>
            <person name="Mitchell T.J."/>
            <person name="Bentley S.D."/>
        </authorList>
    </citation>
    <scope>NUCLEOTIDE SEQUENCE [LARGE SCALE GENOMIC DNA]</scope>
</reference>
<organism evidence="1 2">
    <name type="scientific">Streptococcus phage phiBHN167</name>
    <dbReference type="NCBI Taxonomy" id="1267169"/>
    <lineage>
        <taxon>Viruses</taxon>
        <taxon>Duplodnaviria</taxon>
        <taxon>Heunggongvirae</taxon>
        <taxon>Uroviricota</taxon>
        <taxon>Caudoviricetes</taxon>
        <taxon>Paclarkvirus</taxon>
        <taxon>Paclarkvirus BHN167</taxon>
    </lineage>
</organism>
<name>U4KJB1_9CAUD</name>
<protein>
    <submittedName>
        <fullName evidence="1">Phage protein</fullName>
    </submittedName>
</protein>
<evidence type="ECO:0000313" key="2">
    <source>
        <dbReference type="Proteomes" id="UP000016942"/>
    </source>
</evidence>
<dbReference type="KEGG" id="vg:17603183"/>
<sequence length="74" mass="9033">MEIKMSDYKQRMIEEYKQLKERTNKLSLMISNYYVGTLDFKLKCPIELLETQHYTMCAYLKILEQRAEIENIEF</sequence>
<proteinExistence type="predicted"/>
<dbReference type="GeneID" id="17603183"/>
<accession>U4KJB1</accession>
<dbReference type="RefSeq" id="YP_008798273.1">
    <property type="nucleotide sequence ID" value="NC_022791.1"/>
</dbReference>
<dbReference type="OrthoDB" id="22034at10239"/>
<keyword evidence="2" id="KW-1185">Reference proteome</keyword>
<evidence type="ECO:0000313" key="1">
    <source>
        <dbReference type="EMBL" id="CCP29626.1"/>
    </source>
</evidence>
<dbReference type="EMBL" id="HF563658">
    <property type="protein sequence ID" value="CCP29626.1"/>
    <property type="molecule type" value="Genomic_DNA"/>
</dbReference>
<dbReference type="InterPro" id="IPR054052">
    <property type="entry name" value="Y16Q-like"/>
</dbReference>